<dbReference type="PANTHER" id="PTHR38926:SF5">
    <property type="entry name" value="F-BOX AND LEUCINE-RICH REPEAT PROTEIN 6"/>
    <property type="match status" value="1"/>
</dbReference>
<feature type="domain" description="F-box" evidence="1">
    <location>
        <begin position="68"/>
        <end position="100"/>
    </location>
</feature>
<evidence type="ECO:0000259" key="1">
    <source>
        <dbReference type="Pfam" id="PF12937"/>
    </source>
</evidence>
<dbReference type="Pfam" id="PF12937">
    <property type="entry name" value="F-box-like"/>
    <property type="match status" value="1"/>
</dbReference>
<evidence type="ECO:0000313" key="2">
    <source>
        <dbReference type="EMBL" id="KAG6470534.1"/>
    </source>
</evidence>
<comment type="caution">
    <text evidence="2">The sequence shown here is derived from an EMBL/GenBank/DDBJ whole genome shotgun (WGS) entry which is preliminary data.</text>
</comment>
<accession>A0A8J5EUI0</accession>
<dbReference type="InterPro" id="IPR001810">
    <property type="entry name" value="F-box_dom"/>
</dbReference>
<proteinExistence type="predicted"/>
<dbReference type="Proteomes" id="UP000734854">
    <property type="component" value="Unassembled WGS sequence"/>
</dbReference>
<protein>
    <recommendedName>
        <fullName evidence="1">F-box domain-containing protein</fullName>
    </recommendedName>
</protein>
<evidence type="ECO:0000313" key="3">
    <source>
        <dbReference type="Proteomes" id="UP000734854"/>
    </source>
</evidence>
<dbReference type="AlphaFoldDB" id="A0A8J5EUI0"/>
<name>A0A8J5EUI0_ZINOF</name>
<dbReference type="EMBL" id="JACMSC010000021">
    <property type="protein sequence ID" value="KAG6470534.1"/>
    <property type="molecule type" value="Genomic_DNA"/>
</dbReference>
<dbReference type="OrthoDB" id="2095648at2759"/>
<organism evidence="2 3">
    <name type="scientific">Zingiber officinale</name>
    <name type="common">Ginger</name>
    <name type="synonym">Amomum zingiber</name>
    <dbReference type="NCBI Taxonomy" id="94328"/>
    <lineage>
        <taxon>Eukaryota</taxon>
        <taxon>Viridiplantae</taxon>
        <taxon>Streptophyta</taxon>
        <taxon>Embryophyta</taxon>
        <taxon>Tracheophyta</taxon>
        <taxon>Spermatophyta</taxon>
        <taxon>Magnoliopsida</taxon>
        <taxon>Liliopsida</taxon>
        <taxon>Zingiberales</taxon>
        <taxon>Zingiberaceae</taxon>
        <taxon>Zingiber</taxon>
    </lineage>
</organism>
<keyword evidence="3" id="KW-1185">Reference proteome</keyword>
<gene>
    <name evidence="2" type="ORF">ZIOFF_071607</name>
</gene>
<dbReference type="PANTHER" id="PTHR38926">
    <property type="entry name" value="F-BOX DOMAIN CONTAINING PROTEIN, EXPRESSED"/>
    <property type="match status" value="1"/>
</dbReference>
<reference evidence="2 3" key="1">
    <citation type="submission" date="2020-08" db="EMBL/GenBank/DDBJ databases">
        <title>Plant Genome Project.</title>
        <authorList>
            <person name="Zhang R.-G."/>
        </authorList>
    </citation>
    <scope>NUCLEOTIDE SEQUENCE [LARGE SCALE GENOMIC DNA]</scope>
    <source>
        <tissue evidence="2">Rhizome</tissue>
    </source>
</reference>
<sequence>MDCTSSSPSIWGRQSVYVDHFYRVADPLSSPDFGVELGLQDEAVALPTELGETSHPSTGCSRWEELLPDVLANIFHFLIMDDVIIASRVCRAWQTAACMELFLSRGTLDLRPLDHLRGPSKQQYAMLLSIVLSRTASCDCWKIFIAPTYVAMPDSFLVDFARRTPRLRAVSLPLRSAFPLDTLAALLPHWSQLACFRALIHRTATAIALRDLGFMCKNIRALNLLTRIGAEEAAAMVENFPGLWLLQMARCVVTVEALVLILDGCKQLKKLDIRHSKFVDEMDIGMNLMQDVIKKGSSLQWFLYCKDPGSCSECWTESFLF</sequence>